<protein>
    <submittedName>
        <fullName evidence="3">Uncharacterized protein</fullName>
    </submittedName>
</protein>
<evidence type="ECO:0000256" key="2">
    <source>
        <dbReference type="SAM" id="Phobius"/>
    </source>
</evidence>
<organism evidence="3 4">
    <name type="scientific">Pseudogemmobacter faecipullorum</name>
    <dbReference type="NCBI Taxonomy" id="2755041"/>
    <lineage>
        <taxon>Bacteria</taxon>
        <taxon>Pseudomonadati</taxon>
        <taxon>Pseudomonadota</taxon>
        <taxon>Alphaproteobacteria</taxon>
        <taxon>Rhodobacterales</taxon>
        <taxon>Paracoccaceae</taxon>
        <taxon>Pseudogemmobacter</taxon>
    </lineage>
</organism>
<keyword evidence="2" id="KW-0812">Transmembrane</keyword>
<evidence type="ECO:0000256" key="1">
    <source>
        <dbReference type="SAM" id="MobiDB-lite"/>
    </source>
</evidence>
<feature type="region of interest" description="Disordered" evidence="1">
    <location>
        <begin position="1"/>
        <end position="29"/>
    </location>
</feature>
<dbReference type="RefSeq" id="WP_226933942.1">
    <property type="nucleotide sequence ID" value="NZ_JACDXX010000002.1"/>
</dbReference>
<gene>
    <name evidence="3" type="ORF">H0485_03345</name>
</gene>
<name>A0ABS8CIN7_9RHOB</name>
<dbReference type="Proteomes" id="UP001198571">
    <property type="component" value="Unassembled WGS sequence"/>
</dbReference>
<proteinExistence type="predicted"/>
<feature type="transmembrane region" description="Helical" evidence="2">
    <location>
        <begin position="37"/>
        <end position="59"/>
    </location>
</feature>
<keyword evidence="4" id="KW-1185">Reference proteome</keyword>
<sequence>MIAARSTQHAARSTQHAARSTQHAARSTQPGRGLSSLLLLAVTLCCTCPVILSFSVFIMKYILRRFYVYFCHIMAVILEADIPMMAAAR</sequence>
<evidence type="ECO:0000313" key="3">
    <source>
        <dbReference type="EMBL" id="MCB5409048.1"/>
    </source>
</evidence>
<comment type="caution">
    <text evidence="3">The sequence shown here is derived from an EMBL/GenBank/DDBJ whole genome shotgun (WGS) entry which is preliminary data.</text>
</comment>
<evidence type="ECO:0000313" key="4">
    <source>
        <dbReference type="Proteomes" id="UP001198571"/>
    </source>
</evidence>
<dbReference type="EMBL" id="JACDXX010000002">
    <property type="protein sequence ID" value="MCB5409048.1"/>
    <property type="molecule type" value="Genomic_DNA"/>
</dbReference>
<feature type="transmembrane region" description="Helical" evidence="2">
    <location>
        <begin position="66"/>
        <end position="88"/>
    </location>
</feature>
<reference evidence="3 4" key="1">
    <citation type="submission" date="2020-07" db="EMBL/GenBank/DDBJ databases">
        <title>Pseudogemmobacter sp. nov., isolated from poultry manure in Taiwan.</title>
        <authorList>
            <person name="Lin S.-Y."/>
            <person name="Tang Y.-S."/>
            <person name="Young C.-C."/>
        </authorList>
    </citation>
    <scope>NUCLEOTIDE SEQUENCE [LARGE SCALE GENOMIC DNA]</scope>
    <source>
        <strain evidence="3 4">CC-YST710</strain>
    </source>
</reference>
<keyword evidence="2" id="KW-0472">Membrane</keyword>
<accession>A0ABS8CIN7</accession>
<keyword evidence="2" id="KW-1133">Transmembrane helix</keyword>